<feature type="transmembrane region" description="Helical" evidence="8">
    <location>
        <begin position="266"/>
        <end position="289"/>
    </location>
</feature>
<comment type="subcellular location">
    <subcellularLocation>
        <location evidence="1">Cell membrane</location>
        <topology evidence="1">Multi-pass membrane protein</topology>
    </subcellularLocation>
</comment>
<comment type="similarity">
    <text evidence="2">Belongs to the autoinducer-2 exporter (AI-2E) (TC 2.A.86) family.</text>
</comment>
<evidence type="ECO:0000256" key="2">
    <source>
        <dbReference type="ARBA" id="ARBA00009773"/>
    </source>
</evidence>
<dbReference type="PANTHER" id="PTHR21716:SF53">
    <property type="entry name" value="PERMEASE PERM-RELATED"/>
    <property type="match status" value="1"/>
</dbReference>
<dbReference type="Pfam" id="PF01594">
    <property type="entry name" value="AI-2E_transport"/>
    <property type="match status" value="1"/>
</dbReference>
<feature type="transmembrane region" description="Helical" evidence="8">
    <location>
        <begin position="30"/>
        <end position="46"/>
    </location>
</feature>
<dbReference type="InterPro" id="IPR002549">
    <property type="entry name" value="AI-2E-like"/>
</dbReference>
<keyword evidence="3" id="KW-0813">Transport</keyword>
<feature type="transmembrane region" description="Helical" evidence="8">
    <location>
        <begin position="58"/>
        <end position="79"/>
    </location>
</feature>
<evidence type="ECO:0000256" key="4">
    <source>
        <dbReference type="ARBA" id="ARBA00022475"/>
    </source>
</evidence>
<accession>A0A8J6LL34</accession>
<reference evidence="9" key="1">
    <citation type="submission" date="2020-06" db="EMBL/GenBank/DDBJ databases">
        <title>Novel chitinolytic bacterium.</title>
        <authorList>
            <person name="Ungkulpasvich U."/>
            <person name="Kosugi A."/>
            <person name="Uke A."/>
        </authorList>
    </citation>
    <scope>NUCLEOTIDE SEQUENCE</scope>
    <source>
        <strain evidence="9">UUS1-1</strain>
    </source>
</reference>
<keyword evidence="10" id="KW-1185">Reference proteome</keyword>
<gene>
    <name evidence="9" type="ORF">G5B42_00700</name>
</gene>
<dbReference type="PANTHER" id="PTHR21716">
    <property type="entry name" value="TRANSMEMBRANE PROTEIN"/>
    <property type="match status" value="1"/>
</dbReference>
<evidence type="ECO:0000256" key="1">
    <source>
        <dbReference type="ARBA" id="ARBA00004651"/>
    </source>
</evidence>
<dbReference type="Proteomes" id="UP000657177">
    <property type="component" value="Unassembled WGS sequence"/>
</dbReference>
<dbReference type="RefSeq" id="WP_181338513.1">
    <property type="nucleotide sequence ID" value="NZ_JAAKDE010000001.1"/>
</dbReference>
<evidence type="ECO:0000313" key="10">
    <source>
        <dbReference type="Proteomes" id="UP000657177"/>
    </source>
</evidence>
<evidence type="ECO:0000256" key="7">
    <source>
        <dbReference type="ARBA" id="ARBA00023136"/>
    </source>
</evidence>
<name>A0A8J6LL34_9FIRM</name>
<keyword evidence="5 8" id="KW-0812">Transmembrane</keyword>
<evidence type="ECO:0000256" key="8">
    <source>
        <dbReference type="SAM" id="Phobius"/>
    </source>
</evidence>
<keyword evidence="6 8" id="KW-1133">Transmembrane helix</keyword>
<dbReference type="GO" id="GO:0055085">
    <property type="term" value="P:transmembrane transport"/>
    <property type="evidence" value="ECO:0007669"/>
    <property type="project" value="TreeGrafter"/>
</dbReference>
<keyword evidence="4" id="KW-1003">Cell membrane</keyword>
<feature type="transmembrane region" description="Helical" evidence="8">
    <location>
        <begin position="138"/>
        <end position="166"/>
    </location>
</feature>
<comment type="caution">
    <text evidence="9">The sequence shown here is derived from an EMBL/GenBank/DDBJ whole genome shotgun (WGS) entry which is preliminary data.</text>
</comment>
<dbReference type="EMBL" id="JAAKDE010000001">
    <property type="protein sequence ID" value="MBA2132079.1"/>
    <property type="molecule type" value="Genomic_DNA"/>
</dbReference>
<dbReference type="AlphaFoldDB" id="A0A8J6LL34"/>
<dbReference type="GO" id="GO:0005886">
    <property type="term" value="C:plasma membrane"/>
    <property type="evidence" value="ECO:0007669"/>
    <property type="project" value="UniProtKB-SubCell"/>
</dbReference>
<feature type="transmembrane region" description="Helical" evidence="8">
    <location>
        <begin position="211"/>
        <end position="235"/>
    </location>
</feature>
<evidence type="ECO:0000313" key="9">
    <source>
        <dbReference type="EMBL" id="MBA2132079.1"/>
    </source>
</evidence>
<feature type="transmembrane region" description="Helical" evidence="8">
    <location>
        <begin position="7"/>
        <end position="24"/>
    </location>
</feature>
<sequence length="342" mass="38184">MGRKIQPLLVVTAVLALFILALIVFPRVLITFFLAFFLAFVIEPLVKWFERKGARRLTAVITVFFLMSVFGLVLGVNFLPGLLDDLNQALTKLPTYVKDLQNWFARLNKEYKRFALPQNVREVVDEALYRGEEALRQFLLRLASFLLSFFSQVLFLLLVPVLAFYFSKDMENLKAMVYTWSKQLFGEERVVVFEVIAVITGYLRAQALSSLVVGLLLTTGLLLLQVDLAILIGALAGVFNLIPYFGPVVGAVPAVLLAAQTSLWRAVYVIILFFIVNQLESIVIVPRLIGGRLGLNPLVVIFLLLIGGELFGFSGIVFAVPVGAVLQVLLKYYCKKVLFGAE</sequence>
<proteinExistence type="inferred from homology"/>
<protein>
    <submittedName>
        <fullName evidence="9">AI-2E family transporter</fullName>
    </submittedName>
</protein>
<evidence type="ECO:0000256" key="3">
    <source>
        <dbReference type="ARBA" id="ARBA00022448"/>
    </source>
</evidence>
<feature type="transmembrane region" description="Helical" evidence="8">
    <location>
        <begin position="301"/>
        <end position="326"/>
    </location>
</feature>
<keyword evidence="7 8" id="KW-0472">Membrane</keyword>
<feature type="transmembrane region" description="Helical" evidence="8">
    <location>
        <begin position="241"/>
        <end position="259"/>
    </location>
</feature>
<evidence type="ECO:0000256" key="5">
    <source>
        <dbReference type="ARBA" id="ARBA00022692"/>
    </source>
</evidence>
<evidence type="ECO:0000256" key="6">
    <source>
        <dbReference type="ARBA" id="ARBA00022989"/>
    </source>
</evidence>
<organism evidence="9 10">
    <name type="scientific">Capillibacterium thermochitinicola</name>
    <dbReference type="NCBI Taxonomy" id="2699427"/>
    <lineage>
        <taxon>Bacteria</taxon>
        <taxon>Bacillati</taxon>
        <taxon>Bacillota</taxon>
        <taxon>Capillibacterium</taxon>
    </lineage>
</organism>